<evidence type="ECO:0000313" key="1">
    <source>
        <dbReference type="EMBL" id="KOY61555.1"/>
    </source>
</evidence>
<organism evidence="1 2">
    <name type="scientific">Photorhabdus heterorhabditis</name>
    <dbReference type="NCBI Taxonomy" id="880156"/>
    <lineage>
        <taxon>Bacteria</taxon>
        <taxon>Pseudomonadati</taxon>
        <taxon>Pseudomonadota</taxon>
        <taxon>Gammaproteobacteria</taxon>
        <taxon>Enterobacterales</taxon>
        <taxon>Morganellaceae</taxon>
        <taxon>Photorhabdus</taxon>
    </lineage>
</organism>
<name>A0ABR5KAD0_9GAMM</name>
<sequence length="81" mass="9092">MIQRQSQSKNYSLSAKHDQLLNEQAVNLTLILNRPVSCRNILEAVIGLLPTIDSTVLAQKVLDSANTSRRGRHPISRKKNK</sequence>
<evidence type="ECO:0008006" key="3">
    <source>
        <dbReference type="Google" id="ProtNLM"/>
    </source>
</evidence>
<keyword evidence="2" id="KW-1185">Reference proteome</keyword>
<dbReference type="RefSeq" id="WP_054479602.1">
    <property type="nucleotide sequence ID" value="NZ_CAWMRL010000036.1"/>
</dbReference>
<comment type="caution">
    <text evidence="1">The sequence shown here is derived from an EMBL/GenBank/DDBJ whole genome shotgun (WGS) entry which is preliminary data.</text>
</comment>
<gene>
    <name evidence="1" type="ORF">AM629_13060</name>
</gene>
<proteinExistence type="predicted"/>
<protein>
    <recommendedName>
        <fullName evidence="3">Transposase</fullName>
    </recommendedName>
</protein>
<reference evidence="1 2" key="1">
    <citation type="submission" date="2015-09" db="EMBL/GenBank/DDBJ databases">
        <title>Draft genome sequence and assembly of Photorhabdus sp. VMG, a bacterial symbiont associated with Heterorhabditis zealandica.</title>
        <authorList>
            <person name="Naidoo S."/>
            <person name="Featherston J."/>
            <person name="Mothupi B."/>
            <person name="Gray V.M."/>
        </authorList>
    </citation>
    <scope>NUCLEOTIDE SEQUENCE [LARGE SCALE GENOMIC DNA]</scope>
    <source>
        <strain evidence="1 2">VMG</strain>
    </source>
</reference>
<dbReference type="Proteomes" id="UP000037727">
    <property type="component" value="Unassembled WGS sequence"/>
</dbReference>
<accession>A0ABR5KAD0</accession>
<evidence type="ECO:0000313" key="2">
    <source>
        <dbReference type="Proteomes" id="UP000037727"/>
    </source>
</evidence>
<dbReference type="EMBL" id="LJCS01000036">
    <property type="protein sequence ID" value="KOY61555.1"/>
    <property type="molecule type" value="Genomic_DNA"/>
</dbReference>